<name>A0A4R0WYX4_9BURK</name>
<comment type="caution">
    <text evidence="1">The sequence shown here is derived from an EMBL/GenBank/DDBJ whole genome shotgun (WGS) entry which is preliminary data.</text>
</comment>
<protein>
    <submittedName>
        <fullName evidence="1">Uncharacterized protein</fullName>
    </submittedName>
</protein>
<evidence type="ECO:0000313" key="2">
    <source>
        <dbReference type="Proteomes" id="UP000294200"/>
    </source>
</evidence>
<reference evidence="1 2" key="1">
    <citation type="submission" date="2017-02" db="EMBL/GenBank/DDBJ databases">
        <title>Paraburkholderia sophoroidis sp. nov. and Paraburkholderia steynii sp. nov. rhizobial symbionts of the fynbos legume Hypocalyptus sophoroides.</title>
        <authorList>
            <person name="Steenkamp E.T."/>
            <person name="Beukes C.W."/>
            <person name="Van Zyl E."/>
            <person name="Avontuur J."/>
            <person name="Chan W.Y."/>
            <person name="Hassen A."/>
            <person name="Palmer M."/>
            <person name="Mthombeni L."/>
            <person name="Phalane F."/>
            <person name="Sereme K."/>
            <person name="Venter S.N."/>
        </authorList>
    </citation>
    <scope>NUCLEOTIDE SEQUENCE [LARGE SCALE GENOMIC DNA]</scope>
    <source>
        <strain evidence="1 2">HC1.1ba</strain>
    </source>
</reference>
<gene>
    <name evidence="1" type="ORF">BZM27_55190</name>
</gene>
<sequence length="64" mass="7076">VADVVGERGQIIEQRAEAVDWQAILTKSGGILGLCLVRASCLGHRRGPRCPREVNVFIVKQHRL</sequence>
<dbReference type="Proteomes" id="UP000294200">
    <property type="component" value="Unassembled WGS sequence"/>
</dbReference>
<feature type="non-terminal residue" evidence="1">
    <location>
        <position position="1"/>
    </location>
</feature>
<organism evidence="1 2">
    <name type="scientific">Paraburkholderia steynii</name>
    <dbReference type="NCBI Taxonomy" id="1245441"/>
    <lineage>
        <taxon>Bacteria</taxon>
        <taxon>Pseudomonadati</taxon>
        <taxon>Pseudomonadota</taxon>
        <taxon>Betaproteobacteria</taxon>
        <taxon>Burkholderiales</taxon>
        <taxon>Burkholderiaceae</taxon>
        <taxon>Paraburkholderia</taxon>
    </lineage>
</organism>
<dbReference type="EMBL" id="MWML01001154">
    <property type="protein sequence ID" value="TCF98240.1"/>
    <property type="molecule type" value="Genomic_DNA"/>
</dbReference>
<dbReference type="AlphaFoldDB" id="A0A4R0WYX4"/>
<proteinExistence type="predicted"/>
<accession>A0A4R0WYX4</accession>
<evidence type="ECO:0000313" key="1">
    <source>
        <dbReference type="EMBL" id="TCF98240.1"/>
    </source>
</evidence>
<keyword evidence="2" id="KW-1185">Reference proteome</keyword>